<dbReference type="InterPro" id="IPR024084">
    <property type="entry name" value="IsoPropMal-DH-like_dom"/>
</dbReference>
<dbReference type="GO" id="GO:0006102">
    <property type="term" value="P:isocitrate metabolic process"/>
    <property type="evidence" value="ECO:0007669"/>
    <property type="project" value="TreeGrafter"/>
</dbReference>
<dbReference type="PROSITE" id="PS00470">
    <property type="entry name" value="IDH_IMDH"/>
    <property type="match status" value="1"/>
</dbReference>
<dbReference type="PANTHER" id="PTHR11835">
    <property type="entry name" value="DECARBOXYLATING DEHYDROGENASES-ISOCITRATE, ISOPROPYLMALATE, TARTRATE"/>
    <property type="match status" value="1"/>
</dbReference>
<proteinExistence type="inferred from homology"/>
<name>A0A0A1MHE1_9BACI</name>
<dbReference type="AlphaFoldDB" id="A0A0A1MHE1"/>
<evidence type="ECO:0000259" key="3">
    <source>
        <dbReference type="SMART" id="SM01329"/>
    </source>
</evidence>
<dbReference type="EMBL" id="CDGG01000001">
    <property type="protein sequence ID" value="CEI82508.1"/>
    <property type="molecule type" value="Genomic_DNA"/>
</dbReference>
<dbReference type="Gene3D" id="3.40.718.10">
    <property type="entry name" value="Isopropylmalate Dehydrogenase"/>
    <property type="match status" value="1"/>
</dbReference>
<dbReference type="Proteomes" id="UP000040453">
    <property type="component" value="Unassembled WGS sequence"/>
</dbReference>
<feature type="domain" description="Isopropylmalate dehydrogenase-like" evidence="3">
    <location>
        <begin position="5"/>
        <end position="349"/>
    </location>
</feature>
<dbReference type="SMART" id="SM01329">
    <property type="entry name" value="Iso_dh"/>
    <property type="match status" value="1"/>
</dbReference>
<dbReference type="GO" id="GO:0051287">
    <property type="term" value="F:NAD binding"/>
    <property type="evidence" value="ECO:0007669"/>
    <property type="project" value="InterPro"/>
</dbReference>
<dbReference type="OrthoDB" id="9806254at2"/>
<gene>
    <name evidence="4" type="primary">hicd</name>
    <name evidence="4" type="ORF">BN997_02376</name>
</gene>
<dbReference type="SUPFAM" id="SSF53659">
    <property type="entry name" value="Isocitrate/Isopropylmalate dehydrogenase-like"/>
    <property type="match status" value="1"/>
</dbReference>
<dbReference type="Pfam" id="PF00180">
    <property type="entry name" value="Iso_dh"/>
    <property type="match status" value="1"/>
</dbReference>
<comment type="similarity">
    <text evidence="1">Belongs to the isocitrate and isopropylmalate dehydrogenases family.</text>
</comment>
<dbReference type="GO" id="GO:0000287">
    <property type="term" value="F:magnesium ion binding"/>
    <property type="evidence" value="ECO:0007669"/>
    <property type="project" value="InterPro"/>
</dbReference>
<protein>
    <submittedName>
        <fullName evidence="4">Homoisocitrate dehydrogenase</fullName>
    </submittedName>
</protein>
<dbReference type="PANTHER" id="PTHR11835:SF34">
    <property type="entry name" value="ISOCITRATE DEHYDROGENASE [NAD] SUBUNIT ALPHA, MITOCHONDRIAL"/>
    <property type="match status" value="1"/>
</dbReference>
<sequence>MTLYKLGLLEGDGIGPEIVHATARVVNAAIKKQKVEIKWVQLLVGWKGIREAGHPLPDETIAALKQCHGWILGPHDSASYPERFKAMRNPSGELRHRFDLFANIRPTKTFPGIHGVVKEADLIIYRENTEGFYVDRNMFQGVGEFQVTRDVVLTTGVFTRQAIERIAHAAFQKAMQRKKKVSIVHKANVIRMGSGMFLEVCKEVAKNYPEVQVDDYHIDAMCAHIVRRMSDFDIIVTENMFGDILSDLTGELIGSLGLAPSINANKDVAMAQAAHGSAPDIAGKDLANPIGMMLSTALLLEWMSKRFADSRLKKAGVIIEKSLYQTLADGVKTKDLGGNKGTGAFTNEVLTRLKS</sequence>
<dbReference type="InterPro" id="IPR019818">
    <property type="entry name" value="IsoCit/isopropylmalate_DH_CS"/>
</dbReference>
<evidence type="ECO:0000313" key="4">
    <source>
        <dbReference type="EMBL" id="CEI82508.1"/>
    </source>
</evidence>
<keyword evidence="5" id="KW-1185">Reference proteome</keyword>
<dbReference type="GO" id="GO:0006099">
    <property type="term" value="P:tricarboxylic acid cycle"/>
    <property type="evidence" value="ECO:0007669"/>
    <property type="project" value="TreeGrafter"/>
</dbReference>
<dbReference type="GO" id="GO:0004449">
    <property type="term" value="F:isocitrate dehydrogenase (NAD+) activity"/>
    <property type="evidence" value="ECO:0007669"/>
    <property type="project" value="TreeGrafter"/>
</dbReference>
<reference evidence="4 5" key="1">
    <citation type="submission" date="2014-11" db="EMBL/GenBank/DDBJ databases">
        <authorList>
            <person name="Urmite Genomes Urmite Genomes"/>
        </authorList>
    </citation>
    <scope>NUCLEOTIDE SEQUENCE [LARGE SCALE GENOMIC DNA]</scope>
    <source>
        <strain evidence="4 5">Oc5</strain>
    </source>
</reference>
<evidence type="ECO:0000256" key="2">
    <source>
        <dbReference type="ARBA" id="ARBA00023002"/>
    </source>
</evidence>
<evidence type="ECO:0000256" key="1">
    <source>
        <dbReference type="ARBA" id="ARBA00007769"/>
    </source>
</evidence>
<organism evidence="4 5">
    <name type="scientific">Oceanobacillus oncorhynchi</name>
    <dbReference type="NCBI Taxonomy" id="545501"/>
    <lineage>
        <taxon>Bacteria</taxon>
        <taxon>Bacillati</taxon>
        <taxon>Bacillota</taxon>
        <taxon>Bacilli</taxon>
        <taxon>Bacillales</taxon>
        <taxon>Bacillaceae</taxon>
        <taxon>Oceanobacillus</taxon>
    </lineage>
</organism>
<dbReference type="RefSeq" id="WP_042532384.1">
    <property type="nucleotide sequence ID" value="NZ_CDGG01000001.1"/>
</dbReference>
<dbReference type="STRING" id="545501.BN997_02376"/>
<accession>A0A0A1MHE1</accession>
<evidence type="ECO:0000313" key="5">
    <source>
        <dbReference type="Proteomes" id="UP000040453"/>
    </source>
</evidence>
<keyword evidence="2" id="KW-0560">Oxidoreductase</keyword>